<dbReference type="InterPro" id="IPR020846">
    <property type="entry name" value="MFS_dom"/>
</dbReference>
<comment type="caution">
    <text evidence="8">The sequence shown here is derived from an EMBL/GenBank/DDBJ whole genome shotgun (WGS) entry which is preliminary data.</text>
</comment>
<reference evidence="8 9" key="1">
    <citation type="submission" date="2015-04" db="EMBL/GenBank/DDBJ databases">
        <title>Taxonomic description and genome sequence of Bacillus campisalis sp. nov., a novel member of the genus Bacillus isolated from solar saltern.</title>
        <authorList>
            <person name="Mathan Kumar R."/>
            <person name="Kaur G."/>
            <person name="Kumar A."/>
            <person name="Singh N.K."/>
            <person name="Kaur N."/>
            <person name="Kumar N."/>
            <person name="Mayilraj S."/>
        </authorList>
    </citation>
    <scope>NUCLEOTIDE SEQUENCE [LARGE SCALE GENOMIC DNA]</scope>
    <source>
        <strain evidence="8 9">SA2-6</strain>
    </source>
</reference>
<dbReference type="GO" id="GO:0022857">
    <property type="term" value="F:transmembrane transporter activity"/>
    <property type="evidence" value="ECO:0007669"/>
    <property type="project" value="InterPro"/>
</dbReference>
<evidence type="ECO:0000256" key="1">
    <source>
        <dbReference type="ARBA" id="ARBA00004651"/>
    </source>
</evidence>
<dbReference type="AlphaFoldDB" id="A0A0M2SZX6"/>
<evidence type="ECO:0000256" key="2">
    <source>
        <dbReference type="ARBA" id="ARBA00022448"/>
    </source>
</evidence>
<organism evidence="8 9">
    <name type="scientific">Mesobacillus campisalis</name>
    <dbReference type="NCBI Taxonomy" id="1408103"/>
    <lineage>
        <taxon>Bacteria</taxon>
        <taxon>Bacillati</taxon>
        <taxon>Bacillota</taxon>
        <taxon>Bacilli</taxon>
        <taxon>Bacillales</taxon>
        <taxon>Bacillaceae</taxon>
        <taxon>Mesobacillus</taxon>
    </lineage>
</organism>
<evidence type="ECO:0000313" key="9">
    <source>
        <dbReference type="Proteomes" id="UP000034166"/>
    </source>
</evidence>
<keyword evidence="9" id="KW-1185">Reference proteome</keyword>
<feature type="domain" description="Major facilitator superfamily (MFS) profile" evidence="7">
    <location>
        <begin position="1"/>
        <end position="47"/>
    </location>
</feature>
<proteinExistence type="predicted"/>
<feature type="transmembrane region" description="Helical" evidence="6">
    <location>
        <begin position="24"/>
        <end position="43"/>
    </location>
</feature>
<evidence type="ECO:0000256" key="4">
    <source>
        <dbReference type="ARBA" id="ARBA00022989"/>
    </source>
</evidence>
<evidence type="ECO:0000256" key="6">
    <source>
        <dbReference type="SAM" id="Phobius"/>
    </source>
</evidence>
<dbReference type="SUPFAM" id="SSF103473">
    <property type="entry name" value="MFS general substrate transporter"/>
    <property type="match status" value="1"/>
</dbReference>
<keyword evidence="4 6" id="KW-1133">Transmembrane helix</keyword>
<dbReference type="PATRIC" id="fig|1408103.3.peg.2277"/>
<dbReference type="Gene3D" id="1.20.1250.20">
    <property type="entry name" value="MFS general substrate transporter like domains"/>
    <property type="match status" value="1"/>
</dbReference>
<sequence>MRFLGVALGPPVFAILQGFSHKTLFLTVTSISVGAALLALFFIKPPKPREDQNGLFEKLDW</sequence>
<evidence type="ECO:0000256" key="3">
    <source>
        <dbReference type="ARBA" id="ARBA00022692"/>
    </source>
</evidence>
<comment type="subcellular location">
    <subcellularLocation>
        <location evidence="1">Cell membrane</location>
        <topology evidence="1">Multi-pass membrane protein</topology>
    </subcellularLocation>
</comment>
<dbReference type="GO" id="GO:0005886">
    <property type="term" value="C:plasma membrane"/>
    <property type="evidence" value="ECO:0007669"/>
    <property type="project" value="UniProtKB-SubCell"/>
</dbReference>
<keyword evidence="2" id="KW-0813">Transport</keyword>
<dbReference type="Proteomes" id="UP000034166">
    <property type="component" value="Unassembled WGS sequence"/>
</dbReference>
<accession>A0A0M2SZX6</accession>
<name>A0A0M2SZX6_9BACI</name>
<evidence type="ECO:0000259" key="7">
    <source>
        <dbReference type="PROSITE" id="PS50850"/>
    </source>
</evidence>
<dbReference type="EMBL" id="LAYY01000009">
    <property type="protein sequence ID" value="KKK38155.1"/>
    <property type="molecule type" value="Genomic_DNA"/>
</dbReference>
<gene>
    <name evidence="8" type="ORF">WQ57_10105</name>
</gene>
<keyword evidence="3 6" id="KW-0812">Transmembrane</keyword>
<keyword evidence="5 6" id="KW-0472">Membrane</keyword>
<protein>
    <recommendedName>
        <fullName evidence="7">Major facilitator superfamily (MFS) profile domain-containing protein</fullName>
    </recommendedName>
</protein>
<evidence type="ECO:0000256" key="5">
    <source>
        <dbReference type="ARBA" id="ARBA00023136"/>
    </source>
</evidence>
<evidence type="ECO:0000313" key="8">
    <source>
        <dbReference type="EMBL" id="KKK38155.1"/>
    </source>
</evidence>
<dbReference type="PROSITE" id="PS50850">
    <property type="entry name" value="MFS"/>
    <property type="match status" value="1"/>
</dbReference>
<dbReference type="InterPro" id="IPR036259">
    <property type="entry name" value="MFS_trans_sf"/>
</dbReference>